<reference evidence="11 12" key="1">
    <citation type="submission" date="2020-02" db="EMBL/GenBank/DDBJ databases">
        <title>Genome sequencing for Draconibacterium sp. strain M1.</title>
        <authorList>
            <person name="Park S.-J."/>
        </authorList>
    </citation>
    <scope>NUCLEOTIDE SEQUENCE [LARGE SCALE GENOMIC DNA]</scope>
    <source>
        <strain evidence="11 12">M1</strain>
    </source>
</reference>
<keyword evidence="4 8" id="KW-0479">Metal-binding</keyword>
<dbReference type="Pfam" id="PF01242">
    <property type="entry name" value="PTPS"/>
    <property type="match status" value="1"/>
</dbReference>
<dbReference type="KEGG" id="drc:G0Q07_20015"/>
<dbReference type="InterPro" id="IPR038418">
    <property type="entry name" value="6-PTP_synth/QueD_sf"/>
</dbReference>
<dbReference type="PIRSF" id="PIRSF006113">
    <property type="entry name" value="PTP_synth"/>
    <property type="match status" value="1"/>
</dbReference>
<evidence type="ECO:0000313" key="12">
    <source>
        <dbReference type="Proteomes" id="UP000474630"/>
    </source>
</evidence>
<dbReference type="Proteomes" id="UP000474630">
    <property type="component" value="Chromosome"/>
</dbReference>
<feature type="binding site" evidence="10">
    <location>
        <position position="16"/>
    </location>
    <ligand>
        <name>Zn(2+)</name>
        <dbReference type="ChEBI" id="CHEBI:29105"/>
    </ligand>
</feature>
<evidence type="ECO:0000256" key="4">
    <source>
        <dbReference type="ARBA" id="ARBA00022723"/>
    </source>
</evidence>
<evidence type="ECO:0000256" key="6">
    <source>
        <dbReference type="ARBA" id="ARBA00023239"/>
    </source>
</evidence>
<dbReference type="InterPro" id="IPR007115">
    <property type="entry name" value="6-PTP_synth/QueD"/>
</dbReference>
<dbReference type="UniPathway" id="UPA00391"/>
<evidence type="ECO:0000256" key="5">
    <source>
        <dbReference type="ARBA" id="ARBA00022833"/>
    </source>
</evidence>
<dbReference type="RefSeq" id="WP_163348815.1">
    <property type="nucleotide sequence ID" value="NZ_CP048409.1"/>
</dbReference>
<dbReference type="EMBL" id="CP048409">
    <property type="protein sequence ID" value="QIA09846.1"/>
    <property type="molecule type" value="Genomic_DNA"/>
</dbReference>
<comment type="similarity">
    <text evidence="2 8">Belongs to the PTPS family. QueD subfamily.</text>
</comment>
<dbReference type="Gene3D" id="3.30.479.10">
    <property type="entry name" value="6-pyruvoyl tetrahydropterin synthase/QueD"/>
    <property type="match status" value="1"/>
</dbReference>
<organism evidence="11 12">
    <name type="scientific">Draconibacterium halophilum</name>
    <dbReference type="NCBI Taxonomy" id="2706887"/>
    <lineage>
        <taxon>Bacteria</taxon>
        <taxon>Pseudomonadati</taxon>
        <taxon>Bacteroidota</taxon>
        <taxon>Bacteroidia</taxon>
        <taxon>Marinilabiliales</taxon>
        <taxon>Prolixibacteraceae</taxon>
        <taxon>Draconibacterium</taxon>
    </lineage>
</organism>
<comment type="catalytic activity">
    <reaction evidence="7 8">
        <text>7,8-dihydroneopterin 3'-triphosphate + H2O = 6-carboxy-5,6,7,8-tetrahydropterin + triphosphate + acetaldehyde + 2 H(+)</text>
        <dbReference type="Rhea" id="RHEA:27966"/>
        <dbReference type="ChEBI" id="CHEBI:15343"/>
        <dbReference type="ChEBI" id="CHEBI:15377"/>
        <dbReference type="ChEBI" id="CHEBI:15378"/>
        <dbReference type="ChEBI" id="CHEBI:18036"/>
        <dbReference type="ChEBI" id="CHEBI:58462"/>
        <dbReference type="ChEBI" id="CHEBI:61032"/>
        <dbReference type="EC" id="4.1.2.50"/>
    </reaction>
</comment>
<dbReference type="AlphaFoldDB" id="A0A6C0RIG4"/>
<dbReference type="PANTHER" id="PTHR12589:SF7">
    <property type="entry name" value="6-PYRUVOYL TETRAHYDROBIOPTERIN SYNTHASE"/>
    <property type="match status" value="1"/>
</dbReference>
<evidence type="ECO:0000256" key="10">
    <source>
        <dbReference type="PIRSR" id="PIRSR006113-2"/>
    </source>
</evidence>
<evidence type="ECO:0000256" key="2">
    <source>
        <dbReference type="ARBA" id="ARBA00008900"/>
    </source>
</evidence>
<sequence length="149" mass="17508">MAKIRVTKKFHFEMAHVLYEYDGLCRNIHGHTYNMEVTLLGEIREEQGHPKDGMVIDFGKLKQLVKDKIVNVYDHSLVVSKIYADKNQDYLLKATERLIVHDFQPTSENMCVYFAKVLQQELPEDVSLYSIRLYETPTSYAEWFAEDNK</sequence>
<feature type="binding site" evidence="10">
    <location>
        <position position="29"/>
    </location>
    <ligand>
        <name>Zn(2+)</name>
        <dbReference type="ChEBI" id="CHEBI:29105"/>
    </ligand>
</feature>
<comment type="cofactor">
    <cofactor evidence="8 10">
        <name>Zn(2+)</name>
        <dbReference type="ChEBI" id="CHEBI:29105"/>
    </cofactor>
    <text evidence="8 10">Binds 1 zinc ion per subunit.</text>
</comment>
<evidence type="ECO:0000256" key="1">
    <source>
        <dbReference type="ARBA" id="ARBA00005061"/>
    </source>
</evidence>
<evidence type="ECO:0000256" key="7">
    <source>
        <dbReference type="ARBA" id="ARBA00048807"/>
    </source>
</evidence>
<feature type="active site" description="Charge relay system" evidence="9">
    <location>
        <position position="135"/>
    </location>
</feature>
<keyword evidence="5 8" id="KW-0862">Zinc</keyword>
<keyword evidence="8" id="KW-0671">Queuosine biosynthesis</keyword>
<evidence type="ECO:0000256" key="9">
    <source>
        <dbReference type="PIRSR" id="PIRSR006113-1"/>
    </source>
</evidence>
<accession>A0A6C0RIG4</accession>
<dbReference type="EC" id="4.-.-.-" evidence="8"/>
<dbReference type="SUPFAM" id="SSF55620">
    <property type="entry name" value="Tetrahydrobiopterin biosynthesis enzymes-like"/>
    <property type="match status" value="1"/>
</dbReference>
<keyword evidence="6 8" id="KW-0456">Lyase</keyword>
<dbReference type="GO" id="GO:0070497">
    <property type="term" value="F:6-carboxytetrahydropterin synthase activity"/>
    <property type="evidence" value="ECO:0007669"/>
    <property type="project" value="UniProtKB-EC"/>
</dbReference>
<dbReference type="GO" id="GO:0008616">
    <property type="term" value="P:tRNA queuosine(34) biosynthetic process"/>
    <property type="evidence" value="ECO:0007669"/>
    <property type="project" value="UniProtKB-KW"/>
</dbReference>
<protein>
    <recommendedName>
        <fullName evidence="3 8">6-carboxy-5,6,7,8-tetrahydropterin synthase</fullName>
        <ecNumber evidence="8">4.-.-.-</ecNumber>
    </recommendedName>
</protein>
<gene>
    <name evidence="11" type="primary">queD</name>
    <name evidence="11" type="ORF">G0Q07_20015</name>
</gene>
<evidence type="ECO:0000256" key="3">
    <source>
        <dbReference type="ARBA" id="ARBA00018141"/>
    </source>
</evidence>
<dbReference type="GO" id="GO:0046872">
    <property type="term" value="F:metal ion binding"/>
    <property type="evidence" value="ECO:0007669"/>
    <property type="project" value="UniProtKB-KW"/>
</dbReference>
<feature type="binding site" evidence="10">
    <location>
        <position position="31"/>
    </location>
    <ligand>
        <name>Zn(2+)</name>
        <dbReference type="ChEBI" id="CHEBI:29105"/>
    </ligand>
</feature>
<dbReference type="PANTHER" id="PTHR12589">
    <property type="entry name" value="PYRUVOYL TETRAHYDROBIOPTERIN SYNTHASE"/>
    <property type="match status" value="1"/>
</dbReference>
<comment type="pathway">
    <text evidence="1 8">Purine metabolism; 7-cyano-7-deazaguanine biosynthesis.</text>
</comment>
<name>A0A6C0RIG4_9BACT</name>
<dbReference type="NCBIfam" id="TIGR03367">
    <property type="entry name" value="queuosine_QueD"/>
    <property type="match status" value="1"/>
</dbReference>
<feature type="active site" description="Charge relay system" evidence="9">
    <location>
        <position position="75"/>
    </location>
</feature>
<evidence type="ECO:0000256" key="8">
    <source>
        <dbReference type="PIRNR" id="PIRNR006113"/>
    </source>
</evidence>
<feature type="active site" description="Proton acceptor" evidence="9">
    <location>
        <position position="25"/>
    </location>
</feature>
<keyword evidence="12" id="KW-1185">Reference proteome</keyword>
<evidence type="ECO:0000313" key="11">
    <source>
        <dbReference type="EMBL" id="QIA09846.1"/>
    </source>
</evidence>
<proteinExistence type="inferred from homology"/>